<protein>
    <submittedName>
        <fullName evidence="7">Rubredoxin</fullName>
    </submittedName>
</protein>
<keyword evidence="3" id="KW-0479">Metal-binding</keyword>
<evidence type="ECO:0000313" key="8">
    <source>
        <dbReference type="Proteomes" id="UP000199656"/>
    </source>
</evidence>
<dbReference type="InterPro" id="IPR024935">
    <property type="entry name" value="Rubredoxin_dom"/>
</dbReference>
<dbReference type="PROSITE" id="PS50903">
    <property type="entry name" value="RUBREDOXIN_LIKE"/>
    <property type="match status" value="1"/>
</dbReference>
<feature type="domain" description="Rubredoxin-like" evidence="6">
    <location>
        <begin position="424"/>
        <end position="475"/>
    </location>
</feature>
<accession>A0A1H3XBZ1</accession>
<dbReference type="CDD" id="cd00730">
    <property type="entry name" value="rubredoxin"/>
    <property type="match status" value="1"/>
</dbReference>
<dbReference type="RefSeq" id="WP_089758049.1">
    <property type="nucleotide sequence ID" value="NZ_BKAT01000012.1"/>
</dbReference>
<evidence type="ECO:0000313" key="7">
    <source>
        <dbReference type="EMBL" id="SDZ96750.1"/>
    </source>
</evidence>
<dbReference type="STRING" id="408074.SAMN05660909_00370"/>
<dbReference type="EMBL" id="FNRL01000001">
    <property type="protein sequence ID" value="SDZ96750.1"/>
    <property type="molecule type" value="Genomic_DNA"/>
</dbReference>
<evidence type="ECO:0000256" key="3">
    <source>
        <dbReference type="ARBA" id="ARBA00022723"/>
    </source>
</evidence>
<reference evidence="8" key="1">
    <citation type="submission" date="2016-10" db="EMBL/GenBank/DDBJ databases">
        <authorList>
            <person name="Varghese N."/>
            <person name="Submissions S."/>
        </authorList>
    </citation>
    <scope>NUCLEOTIDE SEQUENCE [LARGE SCALE GENOMIC DNA]</scope>
    <source>
        <strain evidence="8">DSM 23920</strain>
    </source>
</reference>
<dbReference type="InterPro" id="IPR050526">
    <property type="entry name" value="Rubredoxin_ET"/>
</dbReference>
<gene>
    <name evidence="7" type="ORF">SAMN05660909_00370</name>
</gene>
<keyword evidence="2" id="KW-0813">Transport</keyword>
<evidence type="ECO:0000256" key="4">
    <source>
        <dbReference type="ARBA" id="ARBA00022982"/>
    </source>
</evidence>
<dbReference type="Pfam" id="PF00301">
    <property type="entry name" value="Rubredoxin"/>
    <property type="match status" value="1"/>
</dbReference>
<keyword evidence="5" id="KW-0408">Iron</keyword>
<proteinExistence type="predicted"/>
<dbReference type="GO" id="GO:0043448">
    <property type="term" value="P:alkane catabolic process"/>
    <property type="evidence" value="ECO:0007669"/>
    <property type="project" value="TreeGrafter"/>
</dbReference>
<evidence type="ECO:0000256" key="1">
    <source>
        <dbReference type="ARBA" id="ARBA00001965"/>
    </source>
</evidence>
<dbReference type="GO" id="GO:0009055">
    <property type="term" value="F:electron transfer activity"/>
    <property type="evidence" value="ECO:0007669"/>
    <property type="project" value="TreeGrafter"/>
</dbReference>
<dbReference type="OrthoDB" id="9758182at2"/>
<sequence length="476" mass="54510">MTKRSKIFTFNFMGGIIAPGPLLQLLNIATDCRATKIRLGLRQQLIIEIPEDHSARFVKTCTQQDIQLSATPNLVSSYFADGLVSQSSWLSEGIYKDIFSLFDYTPTLKINICDSQQTFVPLFTGHINWIISPGKHFWHLYLRLPGTSRLYAWPELVYTTHIPLLSKAVETHMQNGCSLEEIYLLIRQNYTYISQPREEELNLPAFHLPYYEGFNKANDAYWLGIYRRDEIFPIAFLKEICTICLETHIGQLYATPWKSIIIKNINPVHRSLWDYILGKHGINVRHAANELNWQVEDNCEDGLILKRHIIRYFDKADTRTYGLCFSVRIKKPESLFGSIVVRRQGNRQSSDLKYLQRYDILHTSNFDANNTQLVLFREGVTKEQLGPYIVALCRQFYELRSNQDILSDYLAAQQLATVATPALQAAFQCRDCFTVYDPEVGDSTQGIAPGTEFSELPEDYCCAVCGASLSNIIPVP</sequence>
<name>A0A1H3XBZ1_9BACT</name>
<evidence type="ECO:0000256" key="2">
    <source>
        <dbReference type="ARBA" id="ARBA00022448"/>
    </source>
</evidence>
<dbReference type="InterPro" id="IPR024934">
    <property type="entry name" value="Rubredoxin-like_dom"/>
</dbReference>
<dbReference type="PANTHER" id="PTHR47627">
    <property type="entry name" value="RUBREDOXIN"/>
    <property type="match status" value="1"/>
</dbReference>
<dbReference type="GO" id="GO:0005506">
    <property type="term" value="F:iron ion binding"/>
    <property type="evidence" value="ECO:0007669"/>
    <property type="project" value="InterPro"/>
</dbReference>
<comment type="cofactor">
    <cofactor evidence="1">
        <name>Fe(3+)</name>
        <dbReference type="ChEBI" id="CHEBI:29034"/>
    </cofactor>
</comment>
<evidence type="ECO:0000256" key="5">
    <source>
        <dbReference type="ARBA" id="ARBA00023004"/>
    </source>
</evidence>
<dbReference type="PANTHER" id="PTHR47627:SF1">
    <property type="entry name" value="RUBREDOXIN-1-RELATED"/>
    <property type="match status" value="1"/>
</dbReference>
<keyword evidence="4" id="KW-0249">Electron transport</keyword>
<dbReference type="SUPFAM" id="SSF57802">
    <property type="entry name" value="Rubredoxin-like"/>
    <property type="match status" value="1"/>
</dbReference>
<evidence type="ECO:0000259" key="6">
    <source>
        <dbReference type="PROSITE" id="PS50903"/>
    </source>
</evidence>
<keyword evidence="8" id="KW-1185">Reference proteome</keyword>
<dbReference type="Proteomes" id="UP000199656">
    <property type="component" value="Unassembled WGS sequence"/>
</dbReference>
<dbReference type="Gene3D" id="2.20.28.10">
    <property type="match status" value="1"/>
</dbReference>
<organism evidence="7 8">
    <name type="scientific">Chitinophaga terrae</name>
    <name type="common">ex Kim and Jung 2007</name>
    <dbReference type="NCBI Taxonomy" id="408074"/>
    <lineage>
        <taxon>Bacteria</taxon>
        <taxon>Pseudomonadati</taxon>
        <taxon>Bacteroidota</taxon>
        <taxon>Chitinophagia</taxon>
        <taxon>Chitinophagales</taxon>
        <taxon>Chitinophagaceae</taxon>
        <taxon>Chitinophaga</taxon>
    </lineage>
</organism>
<dbReference type="AlphaFoldDB" id="A0A1H3XBZ1"/>